<protein>
    <recommendedName>
        <fullName evidence="3">Csf1 N-terminal domain-containing protein</fullName>
    </recommendedName>
</protein>
<keyword evidence="5" id="KW-1185">Reference proteome</keyword>
<dbReference type="OrthoDB" id="10051416at2759"/>
<feature type="region of interest" description="Disordered" evidence="1">
    <location>
        <begin position="2841"/>
        <end position="2871"/>
    </location>
</feature>
<dbReference type="Proteomes" id="UP000078561">
    <property type="component" value="Unassembled WGS sequence"/>
</dbReference>
<dbReference type="InParanoid" id="A0A163M6K2"/>
<proteinExistence type="predicted"/>
<feature type="region of interest" description="Disordered" evidence="1">
    <location>
        <begin position="2199"/>
        <end position="2219"/>
    </location>
</feature>
<dbReference type="InterPro" id="IPR048636">
    <property type="entry name" value="Csf1_N"/>
</dbReference>
<gene>
    <name evidence="4" type="primary">ABSGL_07538.1 scaffold 8890</name>
</gene>
<dbReference type="GO" id="GO:0006113">
    <property type="term" value="P:fermentation"/>
    <property type="evidence" value="ECO:0007669"/>
    <property type="project" value="InterPro"/>
</dbReference>
<evidence type="ECO:0000313" key="4">
    <source>
        <dbReference type="EMBL" id="SAM01789.1"/>
    </source>
</evidence>
<dbReference type="OMA" id="CINECNI"/>
<feature type="compositionally biased region" description="Polar residues" evidence="1">
    <location>
        <begin position="3603"/>
        <end position="3616"/>
    </location>
</feature>
<keyword evidence="2" id="KW-1133">Transmembrane helix</keyword>
<feature type="region of interest" description="Disordered" evidence="1">
    <location>
        <begin position="1542"/>
        <end position="1561"/>
    </location>
</feature>
<dbReference type="EMBL" id="LT553587">
    <property type="protein sequence ID" value="SAM01789.1"/>
    <property type="molecule type" value="Genomic_DNA"/>
</dbReference>
<feature type="compositionally biased region" description="Basic residues" evidence="1">
    <location>
        <begin position="2848"/>
        <end position="2858"/>
    </location>
</feature>
<dbReference type="PANTHER" id="PTHR32085">
    <property type="entry name" value="PROTEIN CSF1"/>
    <property type="match status" value="1"/>
</dbReference>
<feature type="compositionally biased region" description="Basic and acidic residues" evidence="1">
    <location>
        <begin position="3456"/>
        <end position="3474"/>
    </location>
</feature>
<evidence type="ECO:0000256" key="1">
    <source>
        <dbReference type="SAM" id="MobiDB-lite"/>
    </source>
</evidence>
<dbReference type="PANTHER" id="PTHR32085:SF3">
    <property type="entry name" value="PROTEIN CSF1"/>
    <property type="match status" value="1"/>
</dbReference>
<dbReference type="InterPro" id="IPR029636">
    <property type="entry name" value="Csf1"/>
</dbReference>
<feature type="region of interest" description="Disordered" evidence="1">
    <location>
        <begin position="3559"/>
        <end position="3626"/>
    </location>
</feature>
<feature type="transmembrane region" description="Helical" evidence="2">
    <location>
        <begin position="127"/>
        <end position="150"/>
    </location>
</feature>
<evidence type="ECO:0000259" key="3">
    <source>
        <dbReference type="Pfam" id="PF21678"/>
    </source>
</evidence>
<dbReference type="Pfam" id="PF21678">
    <property type="entry name" value="Csf1_N"/>
    <property type="match status" value="1"/>
</dbReference>
<keyword evidence="2" id="KW-0472">Membrane</keyword>
<organism evidence="4">
    <name type="scientific">Absidia glauca</name>
    <name type="common">Pin mould</name>
    <dbReference type="NCBI Taxonomy" id="4829"/>
    <lineage>
        <taxon>Eukaryota</taxon>
        <taxon>Fungi</taxon>
        <taxon>Fungi incertae sedis</taxon>
        <taxon>Mucoromycota</taxon>
        <taxon>Mucoromycotina</taxon>
        <taxon>Mucoromycetes</taxon>
        <taxon>Mucorales</taxon>
        <taxon>Cunninghamellaceae</taxon>
        <taxon>Absidia</taxon>
    </lineage>
</organism>
<feature type="compositionally biased region" description="Polar residues" evidence="1">
    <location>
        <begin position="2036"/>
        <end position="2057"/>
    </location>
</feature>
<feature type="domain" description="Csf1 N-terminal" evidence="3">
    <location>
        <begin position="152"/>
        <end position="782"/>
    </location>
</feature>
<accession>A0A163M6K2</accession>
<name>A0A163M6K2_ABSGL</name>
<dbReference type="GO" id="GO:0016020">
    <property type="term" value="C:membrane"/>
    <property type="evidence" value="ECO:0007669"/>
    <property type="project" value="InterPro"/>
</dbReference>
<dbReference type="STRING" id="4829.A0A163M6K2"/>
<evidence type="ECO:0000256" key="2">
    <source>
        <dbReference type="SAM" id="Phobius"/>
    </source>
</evidence>
<keyword evidence="2" id="KW-0812">Transmembrane</keyword>
<feature type="transmembrane region" description="Helical" evidence="2">
    <location>
        <begin position="20"/>
        <end position="41"/>
    </location>
</feature>
<feature type="region of interest" description="Disordered" evidence="1">
    <location>
        <begin position="2022"/>
        <end position="2059"/>
    </location>
</feature>
<evidence type="ECO:0000313" key="5">
    <source>
        <dbReference type="Proteomes" id="UP000078561"/>
    </source>
</evidence>
<feature type="compositionally biased region" description="Low complexity" evidence="1">
    <location>
        <begin position="2521"/>
        <end position="2539"/>
    </location>
</feature>
<feature type="region of interest" description="Disordered" evidence="1">
    <location>
        <begin position="2508"/>
        <end position="2546"/>
    </location>
</feature>
<feature type="compositionally biased region" description="Low complexity" evidence="1">
    <location>
        <begin position="2955"/>
        <end position="2971"/>
    </location>
</feature>
<feature type="region of interest" description="Disordered" evidence="1">
    <location>
        <begin position="1323"/>
        <end position="1342"/>
    </location>
</feature>
<feature type="region of interest" description="Disordered" evidence="1">
    <location>
        <begin position="3447"/>
        <end position="3494"/>
    </location>
</feature>
<sequence>MILHSALETITKGSPNITDLWIFIVCCVVVIIVVLFFLFYFNRVVARLITLIANQYLWRRYHAYIQLDSIRVTLLGARILFKNFRYHSTNCSFSVVKGHITVQYWLFNVQKPSSSTKGKSNDNTTGYGILIAISSFCLVNGIALVLSYFLQDEAKLPCRVVCSLEGLEGFIYNNIPVYERMKIILGLETAPEPTSRSDDTFTMNGTPGVLDPENQALSESSLLQRLVPIQIECTTGAVIIGNQQLQSYVVVKATQASGTYTTGQSRTPMDYYKATLDLILRKPQITLEKNEHYTKESQNMNSARHHKRTYGWWRCIWGLVKRILCIGPNDYTKTEKQEEHHHRYRATPAESHSRRLYQDEYAKIESLVECSQMALCYYADIPGPVPNTVSNGYSGVGLDIGNGGLPPEWGVRLSLWNAVFNYGPWADRQRSSIQDYFFPNARRTNKPTTPLLPGETRIPTSFDFMIDFMTDAKVRVPTKEASKDWKYTGDISDLDIDKDGYYTRPYGWLDIKFKEGSSLKTITPFVTNSEGCVPRVEVDFKGLDVTTSVNFVNLIHADGLKLHIDMPSPLVWNEHRTWLFDAKMKKPEIYLLRDHVYLIQDLIKDWTSGPPADLLYFVPITYDFQLDITQASIYLCVNEHNIINYPNSTDDNAYIILSLQKLRFTTSLPFITYQPEVFSIKYDAQFEHFRGVFSLQSSHTWSSFMSEDDSQLASCMALSLQGSYESYSTTDVLRHIESANLHLKFNNAVVKLFGTVIRYIMILRDNYVGSSLHFCTIDEYRQRRADPEAYLEMRKKESEAKPMSDPFELYLLVDIEDGALILPENLYECSHYSQLEFQDLQVELRNLDIYMDMYVTISPITWTRDSNPNTTTKRGNFRMKNARDPRNYLYIDETNIHAHRLFGPLPETATYLCHWEFDIGSVKGEIKPSFLMGTASYAQTFVYNLIDEDNAVSTDMAPVDYPDVTFLNARIREVDIYLTTQNSASLLQLQNGINVEFDNLTNEKYNQRVGIKLPVISFTCLANQDQSTQQQDNDYSWAEVARVELGLNVTIFRHTKEWQKFRTAQQNFIQAQDYLTGRCTSLYDNDASSRGTRSSSKTTHEHHVGVLYAPLFRSFPTHADSGTESEASSISTETPVMDAGRYSFSGDDRSMISFNDQWPLTADDIGSEDDSISLQEETTSMRSMVSNVDSFHTAVSEDRLFPVTSMSSNDVGTNYSRSFDEVSIDTTSEVESEDNYDYGDATAADNIDNLGYTITAIPPSIPYSGYLNRFAVKRATNQVGRGQTFFHPYVPPPKTTFIPLKTKVNKPDEAFDEHDDEFFAGQQDDMDASLPSDKGNKNDDDKRNDVVATTVLEATRPVKFLVTPILVKVVQEVTEIINKDDWDLETMLDSSQIEYVGQLTRYLTDKYICTRFAVWLPSTHLHFIQNVMIPADLPSYKHTQSHLQTAYDNEDEMLCAADIFLDDFQMIGGVTFQDYAFGQKQTSVAESKLVLEESRVHVNVGNMGCKVQYVSDSYENRRQVMFGIPASRQFVHGRDFYGNGTNHGNDGQHLDSDAGSEYSDSDHQSANELVVIDLEVNKFCCKWLGARKPNYLDFGINEFSTIIITESVEILIGAVYSWLVFVDDLQRILERFQDRRSQQNQVFIHELAKFSNDGTIVSSDPQFLTIPTSMGLRIGSKNFRNDVGWKLLARMRQCLRLMPLTMREKLQYRLTSGGAIEQVDSPLMYGQVIQAFSGWRSWEIDSRDIKSCRLFTKIFNQQRAAPPYTNLSNMANGSDNGSDKNVNLAPEMNDDANAGVPNSDAPGLQIVDDMVAFFMTSMNYAKFRINRFDFCIYEEEPDTYDNHIVIEPLEFAADTVYKTSVLGNAMTKDPPLSATTSAPGKGPMSSEGYLDAIVKLDIGLIEVSVNPTVLAFARHMLTVQWVFTNKLKSLSHATKSSSFFGRDKPTAYGPNYASSNGAQQSSTPQQKSLDVKLFLSRIDVVAHALVRIQHINLGAWAQKLTMKNNIHAIHGSVVFSNPRLSPVTMLQPSSERDSDTGSGKPSSNRTSRKQNPNSSRIIMNASGGIDSLDVGFYELLPRGSNWSANATNNGRFGSGSTRQPSKRIHTKLLAMTVYDAKLNANIAQPNKPNKKQRPTATEYKARKILKIFSSVGTFDVDAPQSLLRLYSFIEEWRSEQGKRYHFMFQNLLTEWEEQRRLTEQTTTANQLPGQHSSSSATASASSASASSGRWYDIKLQFLLVKFVAKADLLRSLSIKYSIDDLLVLVNETQQHKATEPVINYAFQLSKQVVELITHGGKEEDSSLLSQRQHTLSLLHLSNAGAFNLPGIRSSGTLMQVMDSSLGKTGFQLQSSISIDFIAMSLDVSMIDSILTAHNLLGNEVNELVEVFSYSKKDSNQAAASRKDTALVVSSAPFKYAVGISLDGLSIKAASPSATGLFESSVLEASVSNYSSTSSSQPLLWKVSGSNFSLSLDHGSIPLGDMQKVDGQDDTKRRNRLAYIVVDFGLQNQPATPATGDGSHESTSTSSTRRPSTATATRSAMDMDSNSGAKDITSYDIKITKVHTVMQPIALGKLAEMYIYYDSELKKKKEIKREEIEQLAANTKRIVESFQTDAALREQDIHSLWQGKHLSLVIENFGVAIPLSDMTEGVTSASSPIAPLDKASGQQHSRHHHQHAALLFALTSLRFTTKDIQTTTATIEDISLQFVKRFDQANEDHFLAATHPRMNQMRLPSFTCNVRSEFDKSPRKLAVQINAKVRGFEVDVDATIAEYVNRLGVIYVQSMDRVNAFSLETNGGDGGDLPVDHASSVKPASSSPSELVHLDVEGIFEYDTSIVRLYPKRQNGDSSRKRGKVTHRSTRGHGIGGGSVIHDGKEISESSNMATIKLPGLNAEFKYQTTLGASALLSESPRRFHMDLLIHESNNILHPSLVQFLHEVVAGLKLGLQLSSERKATRESATPALSSSPSSATPLTNTSNVNASVLLRLSKTKVDLTCQPASKVICSLGWSESEFILNSFADQSTRTMSCFGSLRSISAVVKHHFSPQSCLTSNIDRVLFNASLTSRRNGDSAKDDISIIVNIPTVEGEINMRHLQDLLILNTCWFAQPISHSQRKQQSGEKQSNPVPFASYVTLKLDSMAFSVDMGQAIGKVKLVPRQFSVQTHMIPNRSHGISLSLDGVMVASEGRLTGEAEFHRCILEGFVDTQLQSRTLSAMAPSATAPSKAIPTCQLYLSMDGCRAKFTYEYQNILELVQEPIQLTATVNHEELGLGYHHQLKVAIQSGRLIASVSIKTVPVIVVMQQRFMELLEKKRSEAGAVSFPWNNSATNTTLAMEPSVHPDTANQPVDSTQQYQQQKQWPRSVVELCVDGIQVIVYPSQFQDGDNVEIQAMKVEGSLQQTPKTDDEGIHRHLHLSIDKASLLKTVVGQEMMEKRQQQLDDIIATKAKQFSGALGDDASSDSGRKSSDQGDVGDKTHTGDSHPIVINGAAKQQGVKSPPIKEKGTSIFALPLTKLNMDSTQLVRHVKHTFTVDFKDRVQVSLNIGQMKYLQELVSMFNDQMARAKKAANPTGGARARHAAAEEGDQPHQQGEGDDATSLDSGIGVGDTNGEQQQQQATKSIPTSDDMTSSATSDQTDKFIYITDSAVHFDPQLRQMGDATPSVEWLLGFNRERLPGLIHENITLHLDQVVHAIWDFYQAQAREN</sequence>
<reference evidence="4" key="1">
    <citation type="submission" date="2016-04" db="EMBL/GenBank/DDBJ databases">
        <authorList>
            <person name="Evans L.H."/>
            <person name="Alamgir A."/>
            <person name="Owens N."/>
            <person name="Weber N.D."/>
            <person name="Virtaneva K."/>
            <person name="Barbian K."/>
            <person name="Babar A."/>
            <person name="Rosenke K."/>
        </authorList>
    </citation>
    <scope>NUCLEOTIDE SEQUENCE [LARGE SCALE GENOMIC DNA]</scope>
    <source>
        <strain evidence="4">CBS 101.48</strain>
    </source>
</reference>
<feature type="compositionally biased region" description="Low complexity" evidence="1">
    <location>
        <begin position="3617"/>
        <end position="3626"/>
    </location>
</feature>
<feature type="region of interest" description="Disordered" evidence="1">
    <location>
        <begin position="2952"/>
        <end position="2971"/>
    </location>
</feature>